<dbReference type="PROSITE" id="PS50217">
    <property type="entry name" value="BZIP"/>
    <property type="match status" value="1"/>
</dbReference>
<evidence type="ECO:0000256" key="2">
    <source>
        <dbReference type="ARBA" id="ARBA00023180"/>
    </source>
</evidence>
<comment type="caution">
    <text evidence="6">The sequence shown here is derived from an EMBL/GenBank/DDBJ whole genome shotgun (WGS) entry which is preliminary data.</text>
</comment>
<dbReference type="InterPro" id="IPR004827">
    <property type="entry name" value="bZIP"/>
</dbReference>
<reference evidence="6" key="1">
    <citation type="submission" date="2021-03" db="EMBL/GenBank/DDBJ databases">
        <authorList>
            <person name="Bekaert M."/>
        </authorList>
    </citation>
    <scope>NUCLEOTIDE SEQUENCE</scope>
</reference>
<dbReference type="Proteomes" id="UP000683360">
    <property type="component" value="Unassembled WGS sequence"/>
</dbReference>
<feature type="compositionally biased region" description="Basic and acidic residues" evidence="3">
    <location>
        <begin position="1410"/>
        <end position="1423"/>
    </location>
</feature>
<sequence>MLSKWIAFGLVLVIISYASATDQRSPYNKTEGTKDLPTKTDTVTDKSYIKDNQESASVKDPPDGDEKSNDPVKNDEPIKNDQNIQAGSRSSDETGDDNGPPNGQTESFHCEMIPSPHMRAFSLDEQSGRKTFSEPFKAMMRRSNNDKEILMKLQALTTMLEEFLKSLHPLSTKMAIRQLFRSLNLADRGLLLRIKSLFRVGSTEDFTAKEFNDFISIIRALDEEPMNGTVNRMNDQMLKLLCTDNLIRFPCLTMFAALEAMKSKSASCLQFDVSTLVLKTTPQQMNVPNKIKFVSLKVKWNKSPKDWQDDNWNEIIHTYMDVFVEFPILHYQVSDNEVLKMWQPISIRCGDIPKSSKKVLFKKIKRAFGKLTENMKVEYKTPVFRFIKKCGGDASEFATKEEEVNDFKPGDSKSMSSRKRAEMARNVPKVLDKNPSELTTAEIIQYIELLMSNRHFLKQLNPDNLKLAICEIGKMKDLKLKSVIKFKQVMMANIPEYRTINSYDISKVRCLQHLLAGYNRHQIGRIPDNVMAASINDGILKDVRFRCFPGELQAEEMMNFGIMLRCFKAKHWKDIKPEEFTDEVIEHLATGYEMRNIKPRRNVMIAILDLATQREGAMDKLAATYLGSFLPEGVGKGYIIARQLQNRMETIMECTCEEAKICWNELTETLGPLSEWDPSYITKLVGSTIWYGMDLATIGSIPDSILYSFHPEDLMSANCSSFKQIELMFRRSRIVREEDSFTSNTLIDYETEVNPTKGLQWFYNASMADLRKYNEETREQICVELGAVDNSRVSIQDIREKIQICSWCTETLYTSNECITESSEKKKSNMQERMTRGIKKDLSDEEKTMEKEAEVEYSGVLLKSVDQMLQDSLYGTSRKKRSVGLTLTCDALAELGDGVIALTVEDIGSIPDDEITNCLEILGGVSTWSIEQKKAILTLLQKQTVFGQPGTWTSDTLSSAGAIIQGMTIDKIKSLQLDADAMEVLGEQDGWTEAQKKEAFQRFLDYYKNGQHVNALSAAEISILGHFTCGMTTDQIATIHHTTYLNASEAIGQVTSCNELQFIEWAKLAKLAFGDDVSTWDTSTIQRVGTVIGGLKEEDIQKLSEDHIDSINPDHITYIPTSTFEKFSKEQLGFFSSSQAQSTTTSQLEALNPDQLSVLVRIASTVDAGIQASQNQGGSNYAGSFDSFGINDNITTDSKSCSSDDLFDGILGDFTLVNDGTRESTSDEQLITHLTGSLHHSEPNTTKHSVQYLKSETTCMSKNAILARENRQKKKEYVTNLEASVEKLHVQNSNLMSKMGTMESEMSDLVAEVEYLKGVIANQSTLSKLIGSVCSTPGVRFYSSFNVNNNCPTNVSKDENDNTNLRKRKSSVFDGSRENQENVESPTVKKVVRRSTRNISCSNSVGNSETQEKTSKENTENQENKTIINSENLMNGICLHVAGDAVSLEFCATCSKMATNTKKAANVSATHVLREKVRKRKK</sequence>
<dbReference type="Gene3D" id="1.20.5.170">
    <property type="match status" value="1"/>
</dbReference>
<evidence type="ECO:0000256" key="4">
    <source>
        <dbReference type="SAM" id="SignalP"/>
    </source>
</evidence>
<dbReference type="PANTHER" id="PTHR23412">
    <property type="entry name" value="STEREOCILIN RELATED"/>
    <property type="match status" value="1"/>
</dbReference>
<dbReference type="GO" id="GO:0009986">
    <property type="term" value="C:cell surface"/>
    <property type="evidence" value="ECO:0007669"/>
    <property type="project" value="TreeGrafter"/>
</dbReference>
<dbReference type="SUPFAM" id="SSF57959">
    <property type="entry name" value="Leucine zipper domain"/>
    <property type="match status" value="1"/>
</dbReference>
<feature type="chain" id="PRO_5035787243" evidence="4">
    <location>
        <begin position="21"/>
        <end position="1482"/>
    </location>
</feature>
<evidence type="ECO:0000256" key="3">
    <source>
        <dbReference type="SAM" id="MobiDB-lite"/>
    </source>
</evidence>
<evidence type="ECO:0000313" key="7">
    <source>
        <dbReference type="Proteomes" id="UP000683360"/>
    </source>
</evidence>
<dbReference type="PANTHER" id="PTHR23412:SF17">
    <property type="entry name" value="OTOANCORIN"/>
    <property type="match status" value="1"/>
</dbReference>
<keyword evidence="1 4" id="KW-0732">Signal</keyword>
<gene>
    <name evidence="6" type="ORF">MEDL_25645</name>
</gene>
<dbReference type="GO" id="GO:0007160">
    <property type="term" value="P:cell-matrix adhesion"/>
    <property type="evidence" value="ECO:0007669"/>
    <property type="project" value="TreeGrafter"/>
</dbReference>
<organism evidence="6 7">
    <name type="scientific">Mytilus edulis</name>
    <name type="common">Blue mussel</name>
    <dbReference type="NCBI Taxonomy" id="6550"/>
    <lineage>
        <taxon>Eukaryota</taxon>
        <taxon>Metazoa</taxon>
        <taxon>Spiralia</taxon>
        <taxon>Lophotrochozoa</taxon>
        <taxon>Mollusca</taxon>
        <taxon>Bivalvia</taxon>
        <taxon>Autobranchia</taxon>
        <taxon>Pteriomorphia</taxon>
        <taxon>Mytilida</taxon>
        <taxon>Mytiloidea</taxon>
        <taxon>Mytilidae</taxon>
        <taxon>Mytilinae</taxon>
        <taxon>Mytilus</taxon>
    </lineage>
</organism>
<proteinExistence type="predicted"/>
<name>A0A8S3S448_MYTED</name>
<feature type="region of interest" description="Disordered" evidence="3">
    <location>
        <begin position="23"/>
        <end position="109"/>
    </location>
</feature>
<feature type="compositionally biased region" description="Polar residues" evidence="3">
    <location>
        <begin position="80"/>
        <end position="89"/>
    </location>
</feature>
<keyword evidence="2" id="KW-0325">Glycoprotein</keyword>
<feature type="compositionally biased region" description="Basic and acidic residues" evidence="3">
    <location>
        <begin position="31"/>
        <end position="53"/>
    </location>
</feature>
<feature type="compositionally biased region" description="Polar residues" evidence="3">
    <location>
        <begin position="1397"/>
        <end position="1409"/>
    </location>
</feature>
<keyword evidence="7" id="KW-1185">Reference proteome</keyword>
<protein>
    <submittedName>
        <fullName evidence="6">CREBZF</fullName>
    </submittedName>
</protein>
<dbReference type="InterPro" id="IPR026664">
    <property type="entry name" value="Stereocilin-rel"/>
</dbReference>
<dbReference type="GO" id="GO:0003700">
    <property type="term" value="F:DNA-binding transcription factor activity"/>
    <property type="evidence" value="ECO:0007669"/>
    <property type="project" value="InterPro"/>
</dbReference>
<dbReference type="CDD" id="cd14706">
    <property type="entry name" value="bZIP_CREBZF"/>
    <property type="match status" value="1"/>
</dbReference>
<feature type="compositionally biased region" description="Basic and acidic residues" evidence="3">
    <location>
        <begin position="60"/>
        <end position="79"/>
    </location>
</feature>
<dbReference type="OrthoDB" id="6155953at2759"/>
<feature type="signal peptide" evidence="4">
    <location>
        <begin position="1"/>
        <end position="20"/>
    </location>
</feature>
<feature type="region of interest" description="Disordered" evidence="3">
    <location>
        <begin position="1352"/>
        <end position="1426"/>
    </location>
</feature>
<accession>A0A8S3S448</accession>
<evidence type="ECO:0000256" key="1">
    <source>
        <dbReference type="ARBA" id="ARBA00022729"/>
    </source>
</evidence>
<dbReference type="Pfam" id="PF00170">
    <property type="entry name" value="bZIP_1"/>
    <property type="match status" value="1"/>
</dbReference>
<evidence type="ECO:0000313" key="6">
    <source>
        <dbReference type="EMBL" id="CAG2211615.1"/>
    </source>
</evidence>
<dbReference type="EMBL" id="CAJPWZ010001265">
    <property type="protein sequence ID" value="CAG2211615.1"/>
    <property type="molecule type" value="Genomic_DNA"/>
</dbReference>
<feature type="domain" description="BZIP" evidence="5">
    <location>
        <begin position="1262"/>
        <end position="1316"/>
    </location>
</feature>
<evidence type="ECO:0000259" key="5">
    <source>
        <dbReference type="PROSITE" id="PS50217"/>
    </source>
</evidence>
<dbReference type="InterPro" id="IPR046347">
    <property type="entry name" value="bZIP_sf"/>
</dbReference>